<dbReference type="Gene3D" id="2.40.50.100">
    <property type="match status" value="1"/>
</dbReference>
<evidence type="ECO:0000256" key="3">
    <source>
        <dbReference type="SAM" id="Phobius"/>
    </source>
</evidence>
<evidence type="ECO:0000259" key="4">
    <source>
        <dbReference type="Pfam" id="PF25973"/>
    </source>
</evidence>
<dbReference type="OrthoDB" id="5730196at2"/>
<dbReference type="GO" id="GO:0015562">
    <property type="term" value="F:efflux transmembrane transporter activity"/>
    <property type="evidence" value="ECO:0007669"/>
    <property type="project" value="TreeGrafter"/>
</dbReference>
<dbReference type="AlphaFoldDB" id="A0A545TBA0"/>
<keyword evidence="3" id="KW-0812">Transmembrane</keyword>
<dbReference type="PANTHER" id="PTHR30469">
    <property type="entry name" value="MULTIDRUG RESISTANCE PROTEIN MDTA"/>
    <property type="match status" value="1"/>
</dbReference>
<dbReference type="InterPro" id="IPR006143">
    <property type="entry name" value="RND_pump_MFP"/>
</dbReference>
<keyword evidence="3" id="KW-0472">Membrane</keyword>
<comment type="similarity">
    <text evidence="1">Belongs to the membrane fusion protein (MFP) (TC 8.A.1) family.</text>
</comment>
<proteinExistence type="inferred from homology"/>
<dbReference type="Gene3D" id="2.40.30.170">
    <property type="match status" value="1"/>
</dbReference>
<dbReference type="InterPro" id="IPR058647">
    <property type="entry name" value="BSH_CzcB-like"/>
</dbReference>
<gene>
    <name evidence="5" type="ORF">FKG94_15865</name>
</gene>
<feature type="region of interest" description="Disordered" evidence="2">
    <location>
        <begin position="1"/>
        <end position="22"/>
    </location>
</feature>
<evidence type="ECO:0000256" key="2">
    <source>
        <dbReference type="SAM" id="MobiDB-lite"/>
    </source>
</evidence>
<dbReference type="Gene3D" id="1.10.287.470">
    <property type="entry name" value="Helix hairpin bin"/>
    <property type="match status" value="1"/>
</dbReference>
<feature type="compositionally biased region" description="Basic residues" evidence="2">
    <location>
        <begin position="1"/>
        <end position="11"/>
    </location>
</feature>
<dbReference type="SUPFAM" id="SSF111369">
    <property type="entry name" value="HlyD-like secretion proteins"/>
    <property type="match status" value="1"/>
</dbReference>
<dbReference type="NCBIfam" id="TIGR01730">
    <property type="entry name" value="RND_mfp"/>
    <property type="match status" value="1"/>
</dbReference>
<feature type="transmembrane region" description="Helical" evidence="3">
    <location>
        <begin position="39"/>
        <end position="57"/>
    </location>
</feature>
<dbReference type="GO" id="GO:1990281">
    <property type="term" value="C:efflux pump complex"/>
    <property type="evidence" value="ECO:0007669"/>
    <property type="project" value="TreeGrafter"/>
</dbReference>
<organism evidence="5 6">
    <name type="scientific">Exilibacterium tricleocarpae</name>
    <dbReference type="NCBI Taxonomy" id="2591008"/>
    <lineage>
        <taxon>Bacteria</taxon>
        <taxon>Pseudomonadati</taxon>
        <taxon>Pseudomonadota</taxon>
        <taxon>Gammaproteobacteria</taxon>
        <taxon>Cellvibrionales</taxon>
        <taxon>Cellvibrionaceae</taxon>
        <taxon>Exilibacterium</taxon>
    </lineage>
</organism>
<dbReference type="EMBL" id="VHSG01000016">
    <property type="protein sequence ID" value="TQV74493.1"/>
    <property type="molecule type" value="Genomic_DNA"/>
</dbReference>
<evidence type="ECO:0000256" key="1">
    <source>
        <dbReference type="ARBA" id="ARBA00009477"/>
    </source>
</evidence>
<feature type="domain" description="CzcB-like barrel-sandwich hybrid" evidence="4">
    <location>
        <begin position="101"/>
        <end position="238"/>
    </location>
</feature>
<comment type="caution">
    <text evidence="5">The sequence shown here is derived from an EMBL/GenBank/DDBJ whole genome shotgun (WGS) entry which is preliminary data.</text>
</comment>
<dbReference type="Pfam" id="PF25973">
    <property type="entry name" value="BSH_CzcB"/>
    <property type="match status" value="1"/>
</dbReference>
<evidence type="ECO:0000313" key="5">
    <source>
        <dbReference type="EMBL" id="TQV74493.1"/>
    </source>
</evidence>
<keyword evidence="6" id="KW-1185">Reference proteome</keyword>
<accession>A0A545TBA0</accession>
<protein>
    <submittedName>
        <fullName evidence="5">Efflux RND transporter periplasmic adaptor subunit</fullName>
    </submittedName>
</protein>
<evidence type="ECO:0000313" key="6">
    <source>
        <dbReference type="Proteomes" id="UP000319732"/>
    </source>
</evidence>
<keyword evidence="3" id="KW-1133">Transmembrane helix</keyword>
<name>A0A545TBA0_9GAMM</name>
<dbReference type="Proteomes" id="UP000319732">
    <property type="component" value="Unassembled WGS sequence"/>
</dbReference>
<sequence>MGPPARNHRANKSPGTGGRRSSIPVKRIDLKTAVKQHKWFIAAIVVFSGTVTWLSFYEAEAPLPAGDNAALLPVTVVALEPEAKTLSITTTGITEARWPTSVVAAVGGRVEMLATEAEPGNLVSRDQTLLQLRSTDYRAAVDAAASRLADARLTLAREQHEQTVTLKTGGRLTTPFARRELQVAAAKAEVNAAESALADARQRLSDTHVKAPFTAIVLERHVTPGQWVQTGEPLLRIAASESLDVRVELPARLWQRLGNVSSRTQAEVITPTGGRWPAGVRYLSPTRERETRQRSLILKVATPYQGEHPLLPDQQVDVVFSGPAQADVFAAPASVLTTDGQVWTVDANGQLVLEDIEILHEGINRVLIRFESRRQQPRRLVRYPLGSMLEGQQVAPEPEPLRSHPS</sequence>
<reference evidence="5 6" key="1">
    <citation type="submission" date="2019-06" db="EMBL/GenBank/DDBJ databases">
        <title>Whole genome sequence for Cellvibrionaceae sp. R142.</title>
        <authorList>
            <person name="Wang G."/>
        </authorList>
    </citation>
    <scope>NUCLEOTIDE SEQUENCE [LARGE SCALE GENOMIC DNA]</scope>
    <source>
        <strain evidence="5 6">R142</strain>
    </source>
</reference>